<comment type="caution">
    <text evidence="8">The sequence shown here is derived from an EMBL/GenBank/DDBJ whole genome shotgun (WGS) entry which is preliminary data.</text>
</comment>
<dbReference type="SUPFAM" id="SSF54534">
    <property type="entry name" value="FKBP-like"/>
    <property type="match status" value="2"/>
</dbReference>
<dbReference type="Gene3D" id="3.10.50.40">
    <property type="match status" value="2"/>
</dbReference>
<dbReference type="PROSITE" id="PS50198">
    <property type="entry name" value="PPIC_PPIASE_2"/>
    <property type="match status" value="2"/>
</dbReference>
<dbReference type="EC" id="5.2.1.8" evidence="2"/>
<dbReference type="Proteomes" id="UP000286801">
    <property type="component" value="Unassembled WGS sequence"/>
</dbReference>
<sequence length="204" mass="22768">MLVVAYQGARTPKQNIFYDKSGAEKIAQKLTDYARRKGIKFSDLINQFTDLPQQSKLPLLSAKQPSLPDFLKPALKLGVGQISDPADSPFGYLIFRRVLVELVTASHILITYEGALRATKKRDQKEARILAEQILKDLKRGKDFAELAREHSDGPSGPKGGDLGRFTRGQMVPEFDQAVFNLKPGEVSGVVKTQFGYHIIKRIK</sequence>
<evidence type="ECO:0000256" key="6">
    <source>
        <dbReference type="PROSITE-ProRule" id="PRU00278"/>
    </source>
</evidence>
<dbReference type="InterPro" id="IPR050245">
    <property type="entry name" value="PrsA_foldase"/>
</dbReference>
<evidence type="ECO:0000256" key="5">
    <source>
        <dbReference type="ARBA" id="ARBA00023235"/>
    </source>
</evidence>
<protein>
    <recommendedName>
        <fullName evidence="2">peptidylprolyl isomerase</fullName>
        <ecNumber evidence="2">5.2.1.8</ecNumber>
    </recommendedName>
</protein>
<dbReference type="Pfam" id="PF13616">
    <property type="entry name" value="Rotamase_3"/>
    <property type="match status" value="1"/>
</dbReference>
<dbReference type="InterPro" id="IPR046357">
    <property type="entry name" value="PPIase_dom_sf"/>
</dbReference>
<dbReference type="PANTHER" id="PTHR47245:SF1">
    <property type="entry name" value="FOLDASE PROTEIN PRSA"/>
    <property type="match status" value="1"/>
</dbReference>
<proteinExistence type="predicted"/>
<gene>
    <name evidence="8" type="ORF">DSY97_05915</name>
</gene>
<evidence type="ECO:0000256" key="2">
    <source>
        <dbReference type="ARBA" id="ARBA00013194"/>
    </source>
</evidence>
<dbReference type="Pfam" id="PF00639">
    <property type="entry name" value="Rotamase"/>
    <property type="match status" value="1"/>
</dbReference>
<dbReference type="EMBL" id="QNZL01000166">
    <property type="protein sequence ID" value="RTZ79170.1"/>
    <property type="molecule type" value="Genomic_DNA"/>
</dbReference>
<dbReference type="GO" id="GO:0003755">
    <property type="term" value="F:peptidyl-prolyl cis-trans isomerase activity"/>
    <property type="evidence" value="ECO:0007669"/>
    <property type="project" value="UniProtKB-KW"/>
</dbReference>
<keyword evidence="5 6" id="KW-0413">Isomerase</keyword>
<evidence type="ECO:0000313" key="8">
    <source>
        <dbReference type="EMBL" id="RTZ79170.1"/>
    </source>
</evidence>
<name>A0A432G7B1_9DELT</name>
<comment type="catalytic activity">
    <reaction evidence="1">
        <text>[protein]-peptidylproline (omega=180) = [protein]-peptidylproline (omega=0)</text>
        <dbReference type="Rhea" id="RHEA:16237"/>
        <dbReference type="Rhea" id="RHEA-COMP:10747"/>
        <dbReference type="Rhea" id="RHEA-COMP:10748"/>
        <dbReference type="ChEBI" id="CHEBI:83833"/>
        <dbReference type="ChEBI" id="CHEBI:83834"/>
        <dbReference type="EC" id="5.2.1.8"/>
    </reaction>
</comment>
<evidence type="ECO:0000313" key="9">
    <source>
        <dbReference type="Proteomes" id="UP000286801"/>
    </source>
</evidence>
<evidence type="ECO:0000256" key="1">
    <source>
        <dbReference type="ARBA" id="ARBA00000971"/>
    </source>
</evidence>
<dbReference type="PROSITE" id="PS01096">
    <property type="entry name" value="PPIC_PPIASE_1"/>
    <property type="match status" value="1"/>
</dbReference>
<feature type="domain" description="PpiC" evidence="7">
    <location>
        <begin position="100"/>
        <end position="204"/>
    </location>
</feature>
<dbReference type="InterPro" id="IPR023058">
    <property type="entry name" value="PPIase_PpiC_CS"/>
</dbReference>
<feature type="domain" description="PpiC" evidence="7">
    <location>
        <begin position="1"/>
        <end position="99"/>
    </location>
</feature>
<dbReference type="InterPro" id="IPR000297">
    <property type="entry name" value="PPIase_PpiC"/>
</dbReference>
<evidence type="ECO:0000256" key="3">
    <source>
        <dbReference type="ARBA" id="ARBA00022729"/>
    </source>
</evidence>
<keyword evidence="4 6" id="KW-0697">Rotamase</keyword>
<accession>A0A432G7B1</accession>
<organism evidence="8 9">
    <name type="scientific">SAR324 cluster bacterium</name>
    <dbReference type="NCBI Taxonomy" id="2024889"/>
    <lineage>
        <taxon>Bacteria</taxon>
        <taxon>Deltaproteobacteria</taxon>
        <taxon>SAR324 cluster</taxon>
    </lineage>
</organism>
<evidence type="ECO:0000259" key="7">
    <source>
        <dbReference type="PROSITE" id="PS50198"/>
    </source>
</evidence>
<reference evidence="8 9" key="1">
    <citation type="submission" date="2018-06" db="EMBL/GenBank/DDBJ databases">
        <title>Combined omics and stable isotope probing to characterize newly discovered Mariana Back-Arc vent microbial communities.</title>
        <authorList>
            <person name="Trembath-Reichert E."/>
            <person name="Huber J.A."/>
        </authorList>
    </citation>
    <scope>NUCLEOTIDE SEQUENCE [LARGE SCALE GENOMIC DNA]</scope>
    <source>
        <strain evidence="8">MAG 63_1</strain>
    </source>
</reference>
<keyword evidence="3" id="KW-0732">Signal</keyword>
<dbReference type="PANTHER" id="PTHR47245">
    <property type="entry name" value="PEPTIDYLPROLYL ISOMERASE"/>
    <property type="match status" value="1"/>
</dbReference>
<evidence type="ECO:0000256" key="4">
    <source>
        <dbReference type="ARBA" id="ARBA00023110"/>
    </source>
</evidence>
<dbReference type="AlphaFoldDB" id="A0A432G7B1"/>